<dbReference type="OrthoDB" id="99456at2"/>
<dbReference type="GO" id="GO:0005975">
    <property type="term" value="P:carbohydrate metabolic process"/>
    <property type="evidence" value="ECO:0007669"/>
    <property type="project" value="InterPro"/>
</dbReference>
<evidence type="ECO:0000256" key="3">
    <source>
        <dbReference type="SAM" id="MobiDB-lite"/>
    </source>
</evidence>
<proteinExistence type="predicted"/>
<dbReference type="GO" id="GO:0004553">
    <property type="term" value="F:hydrolase activity, hydrolyzing O-glycosyl compounds"/>
    <property type="evidence" value="ECO:0007669"/>
    <property type="project" value="InterPro"/>
</dbReference>
<dbReference type="InterPro" id="IPR052750">
    <property type="entry name" value="GH18_Chitinase"/>
</dbReference>
<dbReference type="InterPro" id="IPR001919">
    <property type="entry name" value="CBD2"/>
</dbReference>
<dbReference type="PROSITE" id="PS51173">
    <property type="entry name" value="CBM2"/>
    <property type="match status" value="1"/>
</dbReference>
<dbReference type="Gene3D" id="3.20.20.80">
    <property type="entry name" value="Glycosidases"/>
    <property type="match status" value="1"/>
</dbReference>
<dbReference type="CDD" id="cd06543">
    <property type="entry name" value="GH18_PF-ChiA-like"/>
    <property type="match status" value="1"/>
</dbReference>
<dbReference type="PANTHER" id="PTHR42976:SF1">
    <property type="entry name" value="GH18 DOMAIN-CONTAINING PROTEIN-RELATED"/>
    <property type="match status" value="1"/>
</dbReference>
<dbReference type="PANTHER" id="PTHR42976">
    <property type="entry name" value="BIFUNCTIONAL CHITINASE/LYSOZYME-RELATED"/>
    <property type="match status" value="1"/>
</dbReference>
<evidence type="ECO:0000259" key="4">
    <source>
        <dbReference type="PROSITE" id="PS51173"/>
    </source>
</evidence>
<dbReference type="Pfam" id="PF00553">
    <property type="entry name" value="CBM_2"/>
    <property type="match status" value="1"/>
</dbReference>
<evidence type="ECO:0000313" key="6">
    <source>
        <dbReference type="Proteomes" id="UP000297472"/>
    </source>
</evidence>
<keyword evidence="6" id="KW-1185">Reference proteome</keyword>
<gene>
    <name evidence="5" type="ORF">E3T49_00725</name>
</gene>
<dbReference type="InterPro" id="IPR017853">
    <property type="entry name" value="GH"/>
</dbReference>
<feature type="region of interest" description="Disordered" evidence="3">
    <location>
        <begin position="181"/>
        <end position="247"/>
    </location>
</feature>
<name>A0A4Y8K1B1_9MICO</name>
<comment type="caution">
    <text evidence="5">The sequence shown here is derived from an EMBL/GenBank/DDBJ whole genome shotgun (WGS) entry which is preliminary data.</text>
</comment>
<dbReference type="GO" id="GO:0030247">
    <property type="term" value="F:polysaccharide binding"/>
    <property type="evidence" value="ECO:0007669"/>
    <property type="project" value="UniProtKB-UniRule"/>
</dbReference>
<sequence length="551" mass="56611">MTGVQLPLMCDGPGHSTAFTTRIRGHRVTVSTSRRLRPLAIAISTSALLILGLGATALPAAAAVSGVEVNWKNTNVWTTGFQSEVGVKNASTTALQPWQISFTYGNKVNTLWNGTLQASSSGFAVKAPTWASKLAPGAATSFGLTSYKVGTAPLYPTACAVIGLPAGAASIPCSVNGAGSTVPTPTPTPVPVPTPTTTPVPSPSPSPTVTPTPTPTPTSTPTPTPTPTPTSTPTPTPTTTPTPTPAGSLLVAPYVDMGLWPSADLSAFATATGVKAVTGAFIVADRTSNCSPTWAGYTAYTVGGTQDFVGSISTFQNGGGTFVVSFGGMANNELARVCTDPAALLAAYTKVINRYNVDRIDFDIEGSDVSDPAANKRRVVAIVELQKQRAAAGRPLQVSLTLPVMPYGLVASGQRTLKEFAEAGVKLSAVNVMAMDYGDGTVDMGTAAISAANSTAKQLGALPAYAGLSNAQRLSMIGITPMIGLNDTGEIFTLADTNKVSAFAKANALNYVGWWEMTRDQPCTGGIPAYMCSGVSSPKWSYSRAFVAATS</sequence>
<dbReference type="SUPFAM" id="SSF51445">
    <property type="entry name" value="(Trans)glycosidases"/>
    <property type="match status" value="1"/>
</dbReference>
<feature type="compositionally biased region" description="Pro residues" evidence="3">
    <location>
        <begin position="184"/>
        <end position="244"/>
    </location>
</feature>
<reference evidence="5 6" key="1">
    <citation type="submission" date="2019-03" db="EMBL/GenBank/DDBJ databases">
        <title>Genomics of glacier-inhabiting Cryobacterium strains.</title>
        <authorList>
            <person name="Liu Q."/>
            <person name="Xin Y.-H."/>
        </authorList>
    </citation>
    <scope>NUCLEOTIDE SEQUENCE [LARGE SCALE GENOMIC DNA]</scope>
    <source>
        <strain evidence="5 6">TMT1-51</strain>
    </source>
</reference>
<feature type="domain" description="CBM2" evidence="4">
    <location>
        <begin position="60"/>
        <end position="169"/>
    </location>
</feature>
<dbReference type="AlphaFoldDB" id="A0A4Y8K1B1"/>
<accession>A0A4Y8K1B1</accession>
<dbReference type="Proteomes" id="UP000297472">
    <property type="component" value="Unassembled WGS sequence"/>
</dbReference>
<evidence type="ECO:0000313" key="5">
    <source>
        <dbReference type="EMBL" id="TFD34230.1"/>
    </source>
</evidence>
<keyword evidence="1" id="KW-0378">Hydrolase</keyword>
<dbReference type="Gene3D" id="2.60.40.290">
    <property type="match status" value="1"/>
</dbReference>
<dbReference type="SMART" id="SM00637">
    <property type="entry name" value="CBD_II"/>
    <property type="match status" value="1"/>
</dbReference>
<dbReference type="InterPro" id="IPR012291">
    <property type="entry name" value="CBM2_carb-bd_dom_sf"/>
</dbReference>
<protein>
    <recommendedName>
        <fullName evidence="4">CBM2 domain-containing protein</fullName>
    </recommendedName>
</protein>
<dbReference type="SUPFAM" id="SSF49384">
    <property type="entry name" value="Carbohydrate-binding domain"/>
    <property type="match status" value="1"/>
</dbReference>
<keyword evidence="2" id="KW-0326">Glycosidase</keyword>
<dbReference type="InterPro" id="IPR008965">
    <property type="entry name" value="CBM2/CBM3_carb-bd_dom_sf"/>
</dbReference>
<evidence type="ECO:0000256" key="1">
    <source>
        <dbReference type="ARBA" id="ARBA00022801"/>
    </source>
</evidence>
<evidence type="ECO:0000256" key="2">
    <source>
        <dbReference type="ARBA" id="ARBA00023295"/>
    </source>
</evidence>
<dbReference type="EMBL" id="SOHA01000001">
    <property type="protein sequence ID" value="TFD34230.1"/>
    <property type="molecule type" value="Genomic_DNA"/>
</dbReference>
<organism evidence="5 6">
    <name type="scientific">Cryobacterium cryoconiti</name>
    <dbReference type="NCBI Taxonomy" id="1259239"/>
    <lineage>
        <taxon>Bacteria</taxon>
        <taxon>Bacillati</taxon>
        <taxon>Actinomycetota</taxon>
        <taxon>Actinomycetes</taxon>
        <taxon>Micrococcales</taxon>
        <taxon>Microbacteriaceae</taxon>
        <taxon>Cryobacterium</taxon>
    </lineage>
</organism>